<comment type="caution">
    <text evidence="1">The sequence shown here is derived from an EMBL/GenBank/DDBJ whole genome shotgun (WGS) entry which is preliminary data.</text>
</comment>
<organism evidence="1 2">
    <name type="scientific">Flavobacterium suaedae</name>
    <dbReference type="NCBI Taxonomy" id="1767027"/>
    <lineage>
        <taxon>Bacteria</taxon>
        <taxon>Pseudomonadati</taxon>
        <taxon>Bacteroidota</taxon>
        <taxon>Flavobacteriia</taxon>
        <taxon>Flavobacteriales</taxon>
        <taxon>Flavobacteriaceae</taxon>
        <taxon>Flavobacterium</taxon>
    </lineage>
</organism>
<accession>A0ABQ1JGW7</accession>
<protein>
    <recommendedName>
        <fullName evidence="3">Lipocalin-like domain-containing protein</fullName>
    </recommendedName>
</protein>
<evidence type="ECO:0000313" key="1">
    <source>
        <dbReference type="EMBL" id="GGB68062.1"/>
    </source>
</evidence>
<gene>
    <name evidence="1" type="ORF">GCM10007424_05070</name>
</gene>
<dbReference type="EMBL" id="BMJE01000001">
    <property type="protein sequence ID" value="GGB68062.1"/>
    <property type="molecule type" value="Genomic_DNA"/>
</dbReference>
<keyword evidence="2" id="KW-1185">Reference proteome</keyword>
<proteinExistence type="predicted"/>
<dbReference type="PROSITE" id="PS51257">
    <property type="entry name" value="PROKAR_LIPOPROTEIN"/>
    <property type="match status" value="1"/>
</dbReference>
<evidence type="ECO:0000313" key="2">
    <source>
        <dbReference type="Proteomes" id="UP000615760"/>
    </source>
</evidence>
<dbReference type="Proteomes" id="UP000615760">
    <property type="component" value="Unassembled WGS sequence"/>
</dbReference>
<dbReference type="RefSeq" id="WP_188619656.1">
    <property type="nucleotide sequence ID" value="NZ_BMJE01000001.1"/>
</dbReference>
<sequence length="57" mass="6459">MKQVIYLIIIVVSFIGCKNKESKKQIVSDNTENTIIGHWSPDNLQGNIKNNLNMLTV</sequence>
<evidence type="ECO:0008006" key="3">
    <source>
        <dbReference type="Google" id="ProtNLM"/>
    </source>
</evidence>
<name>A0ABQ1JGW7_9FLAO</name>
<reference evidence="2" key="1">
    <citation type="journal article" date="2019" name="Int. J. Syst. Evol. Microbiol.">
        <title>The Global Catalogue of Microorganisms (GCM) 10K type strain sequencing project: providing services to taxonomists for standard genome sequencing and annotation.</title>
        <authorList>
            <consortium name="The Broad Institute Genomics Platform"/>
            <consortium name="The Broad Institute Genome Sequencing Center for Infectious Disease"/>
            <person name="Wu L."/>
            <person name="Ma J."/>
        </authorList>
    </citation>
    <scope>NUCLEOTIDE SEQUENCE [LARGE SCALE GENOMIC DNA]</scope>
    <source>
        <strain evidence="2">CGMCC 1.15461</strain>
    </source>
</reference>